<comment type="caution">
    <text evidence="1">The sequence shown here is derived from an EMBL/GenBank/DDBJ whole genome shotgun (WGS) entry which is preliminary data.</text>
</comment>
<feature type="non-terminal residue" evidence="1">
    <location>
        <position position="1"/>
    </location>
</feature>
<name>X1U196_9ZZZZ</name>
<reference evidence="1" key="1">
    <citation type="journal article" date="2014" name="Front. Microbiol.">
        <title>High frequency of phylogenetically diverse reductive dehalogenase-homologous genes in deep subseafloor sedimentary metagenomes.</title>
        <authorList>
            <person name="Kawai M."/>
            <person name="Futagami T."/>
            <person name="Toyoda A."/>
            <person name="Takaki Y."/>
            <person name="Nishi S."/>
            <person name="Hori S."/>
            <person name="Arai W."/>
            <person name="Tsubouchi T."/>
            <person name="Morono Y."/>
            <person name="Uchiyama I."/>
            <person name="Ito T."/>
            <person name="Fujiyama A."/>
            <person name="Inagaki F."/>
            <person name="Takami H."/>
        </authorList>
    </citation>
    <scope>NUCLEOTIDE SEQUENCE</scope>
    <source>
        <strain evidence="1">Expedition CK06-06</strain>
    </source>
</reference>
<dbReference type="AlphaFoldDB" id="X1U196"/>
<proteinExistence type="predicted"/>
<dbReference type="InterPro" id="IPR036890">
    <property type="entry name" value="HATPase_C_sf"/>
</dbReference>
<evidence type="ECO:0000313" key="1">
    <source>
        <dbReference type="EMBL" id="GAI93595.1"/>
    </source>
</evidence>
<protein>
    <recommendedName>
        <fullName evidence="2">Histidine kinase/HSP90-like ATPase domain-containing protein</fullName>
    </recommendedName>
</protein>
<sequence>IVDAHHGSVTVQSAIGQGTTFTLLLPCELK</sequence>
<dbReference type="Gene3D" id="3.30.565.10">
    <property type="entry name" value="Histidine kinase-like ATPase, C-terminal domain"/>
    <property type="match status" value="1"/>
</dbReference>
<gene>
    <name evidence="1" type="ORF">S12H4_28949</name>
</gene>
<dbReference type="EMBL" id="BARW01016655">
    <property type="protein sequence ID" value="GAI93595.1"/>
    <property type="molecule type" value="Genomic_DNA"/>
</dbReference>
<dbReference type="SUPFAM" id="SSF55874">
    <property type="entry name" value="ATPase domain of HSP90 chaperone/DNA topoisomerase II/histidine kinase"/>
    <property type="match status" value="1"/>
</dbReference>
<evidence type="ECO:0008006" key="2">
    <source>
        <dbReference type="Google" id="ProtNLM"/>
    </source>
</evidence>
<accession>X1U196</accession>
<organism evidence="1">
    <name type="scientific">marine sediment metagenome</name>
    <dbReference type="NCBI Taxonomy" id="412755"/>
    <lineage>
        <taxon>unclassified sequences</taxon>
        <taxon>metagenomes</taxon>
        <taxon>ecological metagenomes</taxon>
    </lineage>
</organism>